<evidence type="ECO:0000313" key="3">
    <source>
        <dbReference type="EMBL" id="CRI33732.1"/>
    </source>
</evidence>
<accession>A0A0K2Y6L0</accession>
<dbReference type="InterPro" id="IPR004398">
    <property type="entry name" value="RNA_MeTrfase_RsmD"/>
</dbReference>
<name>A0A0K2Y6L0_HELHE</name>
<dbReference type="PANTHER" id="PTHR43542:SF1">
    <property type="entry name" value="METHYLTRANSFERASE"/>
    <property type="match status" value="1"/>
</dbReference>
<dbReference type="GO" id="GO:0052913">
    <property type="term" value="F:16S rRNA (guanine(966)-N(2))-methyltransferase activity"/>
    <property type="evidence" value="ECO:0007669"/>
    <property type="project" value="UniProtKB-EC"/>
</dbReference>
<dbReference type="EMBL" id="CDMK01000001">
    <property type="protein sequence ID" value="CRI33732.1"/>
    <property type="molecule type" value="Genomic_DNA"/>
</dbReference>
<dbReference type="Proteomes" id="UP000046090">
    <property type="component" value="Unassembled WGS sequence"/>
</dbReference>
<keyword evidence="2 3" id="KW-0808">Transferase</keyword>
<protein>
    <submittedName>
        <fullName evidence="3">16S rRNA (Guanine(966)-N(2))-methyltransferase ## SSU rRNA m(2)G966</fullName>
        <ecNumber evidence="3">2.1.1.171</ecNumber>
    </submittedName>
</protein>
<keyword evidence="4" id="KW-1185">Reference proteome</keyword>
<proteinExistence type="predicted"/>
<dbReference type="GeneID" id="76196405"/>
<sequence>MPGHLKILGGACRGLNLQMPAKATTRPTKAIIKESFFNVLQSSILQSTFIEGFGGSGSMGLEALSRGAFEALVFEKDKEAFGVLQTNAQILKERVPTARLRAIHADIFSTLAGYLEGLKPRGLVVLYLDPPFMEGIYEKCWALVASLRGLERFLQYGLLLVFEHLSGACMPKTASFSIIKTRTFGRTTLSYYLYTKE</sequence>
<dbReference type="EC" id="2.1.1.171" evidence="3"/>
<dbReference type="PANTHER" id="PTHR43542">
    <property type="entry name" value="METHYLTRANSFERASE"/>
    <property type="match status" value="1"/>
</dbReference>
<dbReference type="Pfam" id="PF03602">
    <property type="entry name" value="Cons_hypoth95"/>
    <property type="match status" value="1"/>
</dbReference>
<dbReference type="PIRSF" id="PIRSF004553">
    <property type="entry name" value="CHP00095"/>
    <property type="match status" value="1"/>
</dbReference>
<dbReference type="AlphaFoldDB" id="A0A0K2Y6L0"/>
<evidence type="ECO:0000256" key="2">
    <source>
        <dbReference type="ARBA" id="ARBA00022679"/>
    </source>
</evidence>
<keyword evidence="1 3" id="KW-0489">Methyltransferase</keyword>
<organism evidence="3 4">
    <name type="scientific">Helicobacter heilmannii</name>
    <dbReference type="NCBI Taxonomy" id="35817"/>
    <lineage>
        <taxon>Bacteria</taxon>
        <taxon>Pseudomonadati</taxon>
        <taxon>Campylobacterota</taxon>
        <taxon>Epsilonproteobacteria</taxon>
        <taxon>Campylobacterales</taxon>
        <taxon>Helicobacteraceae</taxon>
        <taxon>Helicobacter</taxon>
    </lineage>
</organism>
<dbReference type="Gene3D" id="3.40.50.150">
    <property type="entry name" value="Vaccinia Virus protein VP39"/>
    <property type="match status" value="1"/>
</dbReference>
<dbReference type="NCBIfam" id="TIGR00095">
    <property type="entry name" value="16S rRNA (guanine(966)-N(2))-methyltransferase RsmD"/>
    <property type="match status" value="1"/>
</dbReference>
<reference evidence="4" key="1">
    <citation type="submission" date="2014-12" db="EMBL/GenBank/DDBJ databases">
        <authorList>
            <person name="Smet A."/>
        </authorList>
    </citation>
    <scope>NUCLEOTIDE SEQUENCE [LARGE SCALE GENOMIC DNA]</scope>
</reference>
<evidence type="ECO:0000256" key="1">
    <source>
        <dbReference type="ARBA" id="ARBA00022603"/>
    </source>
</evidence>
<dbReference type="InterPro" id="IPR029063">
    <property type="entry name" value="SAM-dependent_MTases_sf"/>
</dbReference>
<dbReference type="SUPFAM" id="SSF53335">
    <property type="entry name" value="S-adenosyl-L-methionine-dependent methyltransferases"/>
    <property type="match status" value="1"/>
</dbReference>
<gene>
    <name evidence="3" type="ORF">HHE01_14180</name>
</gene>
<dbReference type="RefSeq" id="WP_015107591.1">
    <property type="nucleotide sequence ID" value="NZ_AP026684.1"/>
</dbReference>
<evidence type="ECO:0000313" key="4">
    <source>
        <dbReference type="Proteomes" id="UP000046090"/>
    </source>
</evidence>